<dbReference type="CDD" id="cd00885">
    <property type="entry name" value="cinA"/>
    <property type="match status" value="1"/>
</dbReference>
<dbReference type="OrthoDB" id="372037at2157"/>
<evidence type="ECO:0000313" key="2">
    <source>
        <dbReference type="EMBL" id="BAI61728.1"/>
    </source>
</evidence>
<dbReference type="InterPro" id="IPR050101">
    <property type="entry name" value="CinA"/>
</dbReference>
<dbReference type="InterPro" id="IPR036425">
    <property type="entry name" value="MoaB/Mog-like_dom_sf"/>
</dbReference>
<dbReference type="AlphaFoldDB" id="D1YZ56"/>
<name>D1YZ56_METPS</name>
<dbReference type="SUPFAM" id="SSF53218">
    <property type="entry name" value="Molybdenum cofactor biosynthesis proteins"/>
    <property type="match status" value="1"/>
</dbReference>
<keyword evidence="3" id="KW-1185">Reference proteome</keyword>
<reference evidence="2 3" key="2">
    <citation type="journal article" date="2008" name="Int. J. Syst. Evol. Microbiol.">
        <title>Methanocella paludicola gen. nov., sp. nov., a methane-producing archaeon, the first isolate of the lineage 'Rice Cluster I', and proposal of the new archaeal order Methanocellales ord. nov.</title>
        <authorList>
            <person name="Sakai S."/>
            <person name="Imachi H."/>
            <person name="Hanada S."/>
            <person name="Ohashi A."/>
            <person name="Harada H."/>
            <person name="Kamagata Y."/>
        </authorList>
    </citation>
    <scope>NUCLEOTIDE SEQUENCE [LARGE SCALE GENOMIC DNA]</scope>
    <source>
        <strain evidence="3">DSM 17711 / JCM 13418 / NBRC 101707 / SANAE</strain>
    </source>
</reference>
<dbReference type="Proteomes" id="UP000001882">
    <property type="component" value="Chromosome"/>
</dbReference>
<dbReference type="GeneID" id="8681567"/>
<dbReference type="InterPro" id="IPR001453">
    <property type="entry name" value="MoaB/Mog_dom"/>
</dbReference>
<dbReference type="PATRIC" id="fig|304371.9.peg.1688"/>
<dbReference type="PANTHER" id="PTHR13939:SF0">
    <property type="entry name" value="NMN AMIDOHYDROLASE-LIKE PROTEIN YFAY"/>
    <property type="match status" value="1"/>
</dbReference>
<reference evidence="2 3" key="1">
    <citation type="journal article" date="2007" name="Appl. Environ. Microbiol.">
        <title>Isolation of key methanogens for global methane emission from rice paddy fields: a novel isolate affiliated with the clone cluster rice cluster I.</title>
        <authorList>
            <person name="Sakai S."/>
            <person name="Imachi H."/>
            <person name="Sekiguchi Y."/>
            <person name="Ohashi A."/>
            <person name="Harada H."/>
            <person name="Kamagata Y."/>
        </authorList>
    </citation>
    <scope>NUCLEOTIDE SEQUENCE [LARGE SCALE GENOMIC DNA]</scope>
    <source>
        <strain evidence="3">DSM 17711 / JCM 13418 / NBRC 101707 / SANAE</strain>
    </source>
</reference>
<dbReference type="Pfam" id="PF00994">
    <property type="entry name" value="MoCF_biosynth"/>
    <property type="match status" value="1"/>
</dbReference>
<dbReference type="EMBL" id="AP011532">
    <property type="protein sequence ID" value="BAI61728.1"/>
    <property type="molecule type" value="Genomic_DNA"/>
</dbReference>
<dbReference type="eggNOG" id="arCOG00215">
    <property type="taxonomic scope" value="Archaea"/>
</dbReference>
<dbReference type="InterPro" id="IPR056596">
    <property type="entry name" value="FLAD1_M"/>
</dbReference>
<dbReference type="Gene3D" id="3.40.980.10">
    <property type="entry name" value="MoaB/Mog-like domain"/>
    <property type="match status" value="1"/>
</dbReference>
<evidence type="ECO:0000313" key="3">
    <source>
        <dbReference type="Proteomes" id="UP000001882"/>
    </source>
</evidence>
<protein>
    <submittedName>
        <fullName evidence="2">Molybdopterin binding, CinA-related family protein</fullName>
    </submittedName>
</protein>
<organism evidence="2 3">
    <name type="scientific">Methanocella paludicola (strain DSM 17711 / JCM 13418 / NBRC 101707 / SANAE)</name>
    <dbReference type="NCBI Taxonomy" id="304371"/>
    <lineage>
        <taxon>Archaea</taxon>
        <taxon>Methanobacteriati</taxon>
        <taxon>Methanobacteriota</taxon>
        <taxon>Stenosarchaea group</taxon>
        <taxon>Methanomicrobia</taxon>
        <taxon>Methanocellales</taxon>
        <taxon>Methanocellaceae</taxon>
        <taxon>Methanocella</taxon>
    </lineage>
</organism>
<reference evidence="3" key="3">
    <citation type="journal article" date="2011" name="PLoS ONE">
        <title>Genome sequence of a mesophilic hydrogenotrophic methanogen Methanocella paludicola, the first cultivated representative of the order Methanocellales.</title>
        <authorList>
            <person name="Sakai S."/>
            <person name="Takaki Y."/>
            <person name="Shimamura S."/>
            <person name="Sekine M."/>
            <person name="Tajima T."/>
            <person name="Kosugi H."/>
            <person name="Ichikawa N."/>
            <person name="Tasumi E."/>
            <person name="Hiraki A.T."/>
            <person name="Shimizu A."/>
            <person name="Kato Y."/>
            <person name="Nishiko R."/>
            <person name="Mori K."/>
            <person name="Fujita N."/>
            <person name="Imachi H."/>
            <person name="Takai K."/>
        </authorList>
    </citation>
    <scope>NUCLEOTIDE SEQUENCE [LARGE SCALE GENOMIC DNA]</scope>
    <source>
        <strain evidence="3">DSM 17711 / JCM 13418 / NBRC 101707 / SANAE</strain>
    </source>
</reference>
<dbReference type="SMART" id="SM00852">
    <property type="entry name" value="MoCF_biosynth"/>
    <property type="match status" value="1"/>
</dbReference>
<dbReference type="STRING" id="304371.MCP_1656"/>
<dbReference type="KEGG" id="mpd:MCP_1656"/>
<dbReference type="Pfam" id="PF24102">
    <property type="entry name" value="FLAD1_M"/>
    <property type="match status" value="1"/>
</dbReference>
<dbReference type="RefSeq" id="WP_012900407.1">
    <property type="nucleotide sequence ID" value="NC_013665.1"/>
</dbReference>
<gene>
    <name evidence="2" type="ordered locus">MCP_1656</name>
</gene>
<proteinExistence type="predicted"/>
<accession>D1YZ56</accession>
<dbReference type="PANTHER" id="PTHR13939">
    <property type="entry name" value="NICOTINAMIDE-NUCLEOTIDE AMIDOHYDROLASE PNCC"/>
    <property type="match status" value="1"/>
</dbReference>
<dbReference type="InParanoid" id="D1YZ56"/>
<dbReference type="NCBIfam" id="TIGR00177">
    <property type="entry name" value="molyb_syn"/>
    <property type="match status" value="1"/>
</dbReference>
<sequence>MDAVILCIGDELLSGDIADLNSTWLAKNLTELGTVVKRIEVVPDDIDVIARTLKEIRADKVLVTGGLGPTHDDVTRQAVALAFGRKLIRDPEAVKVVEAYAARYHRSPLPQSYNMADIPENTTVIPNPVGAAPGFIVDNRVYTFPGVPSEMKAMFELVRQQFRGPKLHVDWLISNKPESALVNDLNEAVRLFPEVTFGSYPSGVVKIKMKSYDPDRLKAAKEWLAGRIL</sequence>
<feature type="domain" description="MoaB/Mog" evidence="1">
    <location>
        <begin position="4"/>
        <end position="166"/>
    </location>
</feature>
<evidence type="ECO:0000259" key="1">
    <source>
        <dbReference type="SMART" id="SM00852"/>
    </source>
</evidence>